<reference evidence="2" key="1">
    <citation type="submission" date="2016-10" db="EMBL/GenBank/DDBJ databases">
        <authorList>
            <person name="Varghese N."/>
            <person name="Submissions S."/>
        </authorList>
    </citation>
    <scope>NUCLEOTIDE SEQUENCE [LARGE SCALE GENOMIC DNA]</scope>
    <source>
        <strain evidence="2">CGMCC 4.5579</strain>
    </source>
</reference>
<evidence type="ECO:0008006" key="3">
    <source>
        <dbReference type="Google" id="ProtNLM"/>
    </source>
</evidence>
<evidence type="ECO:0000313" key="2">
    <source>
        <dbReference type="Proteomes" id="UP000198727"/>
    </source>
</evidence>
<organism evidence="1 2">
    <name type="scientific">Amycolatopsis arida</name>
    <dbReference type="NCBI Taxonomy" id="587909"/>
    <lineage>
        <taxon>Bacteria</taxon>
        <taxon>Bacillati</taxon>
        <taxon>Actinomycetota</taxon>
        <taxon>Actinomycetes</taxon>
        <taxon>Pseudonocardiales</taxon>
        <taxon>Pseudonocardiaceae</taxon>
        <taxon>Amycolatopsis</taxon>
    </lineage>
</organism>
<protein>
    <recommendedName>
        <fullName evidence="3">SalK</fullName>
    </recommendedName>
</protein>
<dbReference type="STRING" id="587909.SAMN05421810_10510"/>
<evidence type="ECO:0000313" key="1">
    <source>
        <dbReference type="EMBL" id="SFQ16604.1"/>
    </source>
</evidence>
<keyword evidence="2" id="KW-1185">Reference proteome</keyword>
<proteinExistence type="predicted"/>
<sequence>MNRNDAATIAFRCHRVLDPLHSMIYFAPEAEECLTGAGLRPGRMCYFASRSAPMGAVGPGTVAATFFNFNPELVARHIPRAWELASPTDVVAARFAAVDAALRRLLGPDTLAGEQVAEAAELARAAAEGCVPEGRPLYAGHADLDWPSEPHLVLWHAVSLLREFRGDGHVAALVGAGLNGLTALVTHTATGRGFLEPVAKVSRGWSDEQWSGTADRLREQGFLDERGALTEQGQRLRDEVEAVTNSSAAAPWAWLGADKAERLHDLGRSLSRAIVAVGAFPDNVFAPAAPAAAPQGTRQ</sequence>
<dbReference type="InterPro" id="IPR054058">
    <property type="entry name" value="HTH_67"/>
</dbReference>
<accession>A0A1I5WA53</accession>
<dbReference type="Proteomes" id="UP000198727">
    <property type="component" value="Unassembled WGS sequence"/>
</dbReference>
<dbReference type="AlphaFoldDB" id="A0A1I5WA53"/>
<gene>
    <name evidence="1" type="ORF">SAMN05421810_10510</name>
</gene>
<dbReference type="EMBL" id="FOWW01000005">
    <property type="protein sequence ID" value="SFQ16604.1"/>
    <property type="molecule type" value="Genomic_DNA"/>
</dbReference>
<dbReference type="Pfam" id="PF21863">
    <property type="entry name" value="HTH_67"/>
    <property type="match status" value="1"/>
</dbReference>
<dbReference type="NCBIfam" id="NF047719">
    <property type="entry name" value="SCO6745_fam_HTH"/>
    <property type="match status" value="1"/>
</dbReference>
<name>A0A1I5WA53_9PSEU</name>
<dbReference type="RefSeq" id="WP_092530925.1">
    <property type="nucleotide sequence ID" value="NZ_FOWW01000005.1"/>
</dbReference>
<dbReference type="OrthoDB" id="157052at2"/>